<gene>
    <name evidence="2" type="ORF">GA0061098_1007312</name>
</gene>
<dbReference type="EMBL" id="FMAI01000007">
    <property type="protein sequence ID" value="SCB38679.1"/>
    <property type="molecule type" value="Genomic_DNA"/>
</dbReference>
<organism evidence="2 3">
    <name type="scientific">Bradyrhizobium shewense</name>
    <dbReference type="NCBI Taxonomy" id="1761772"/>
    <lineage>
        <taxon>Bacteria</taxon>
        <taxon>Pseudomonadati</taxon>
        <taxon>Pseudomonadota</taxon>
        <taxon>Alphaproteobacteria</taxon>
        <taxon>Hyphomicrobiales</taxon>
        <taxon>Nitrobacteraceae</taxon>
        <taxon>Bradyrhizobium</taxon>
    </lineage>
</organism>
<keyword evidence="3" id="KW-1185">Reference proteome</keyword>
<proteinExistence type="predicted"/>
<accession>A0A1C3WF79</accession>
<dbReference type="Proteomes" id="UP000199184">
    <property type="component" value="Unassembled WGS sequence"/>
</dbReference>
<sequence length="206" mass="21958">MKSILSVAVSLTLALCATAHGQPAASCVNKFVGTWIHHGIVGQTNTANLQPDGRALCSDNKNCVEGTWTCSGNVLNYDNGMYKTDYTLQADGTMTARDGIVVTRVGPAPKLSAPREPAGSNTTAACGGLLAQEKQDNGIKGGNVHERSYVVCQKFENKCGYPVSFAVKSNKVRIKLSATVQPGKMEKICATSETETLQYLGWKQTL</sequence>
<evidence type="ECO:0000256" key="1">
    <source>
        <dbReference type="SAM" id="SignalP"/>
    </source>
</evidence>
<name>A0A1C3WF79_9BRAD</name>
<feature type="signal peptide" evidence="1">
    <location>
        <begin position="1"/>
        <end position="21"/>
    </location>
</feature>
<protein>
    <recommendedName>
        <fullName evidence="4">Lipocalin-like domain-containing protein</fullName>
    </recommendedName>
</protein>
<feature type="chain" id="PRO_5008685402" description="Lipocalin-like domain-containing protein" evidence="1">
    <location>
        <begin position="22"/>
        <end position="206"/>
    </location>
</feature>
<evidence type="ECO:0008006" key="4">
    <source>
        <dbReference type="Google" id="ProtNLM"/>
    </source>
</evidence>
<evidence type="ECO:0000313" key="3">
    <source>
        <dbReference type="Proteomes" id="UP000199184"/>
    </source>
</evidence>
<dbReference type="AlphaFoldDB" id="A0A1C3WF79"/>
<keyword evidence="1" id="KW-0732">Signal</keyword>
<reference evidence="3" key="1">
    <citation type="submission" date="2016-08" db="EMBL/GenBank/DDBJ databases">
        <authorList>
            <person name="Varghese N."/>
            <person name="Submissions Spin"/>
        </authorList>
    </citation>
    <scope>NUCLEOTIDE SEQUENCE [LARGE SCALE GENOMIC DNA]</scope>
    <source>
        <strain evidence="3">ERR11</strain>
    </source>
</reference>
<evidence type="ECO:0000313" key="2">
    <source>
        <dbReference type="EMBL" id="SCB38679.1"/>
    </source>
</evidence>